<comment type="caution">
    <text evidence="1">The sequence shown here is derived from an EMBL/GenBank/DDBJ whole genome shotgun (WGS) entry which is preliminary data.</text>
</comment>
<dbReference type="Proteomes" id="UP000265520">
    <property type="component" value="Unassembled WGS sequence"/>
</dbReference>
<keyword evidence="2" id="KW-1185">Reference proteome</keyword>
<dbReference type="EMBL" id="LXQA010128345">
    <property type="protein sequence ID" value="MCI22048.1"/>
    <property type="molecule type" value="Genomic_DNA"/>
</dbReference>
<evidence type="ECO:0000313" key="2">
    <source>
        <dbReference type="Proteomes" id="UP000265520"/>
    </source>
</evidence>
<accession>A0A392QD28</accession>
<reference evidence="1 2" key="1">
    <citation type="journal article" date="2018" name="Front. Plant Sci.">
        <title>Red Clover (Trifolium pratense) and Zigzag Clover (T. medium) - A Picture of Genomic Similarities and Differences.</title>
        <authorList>
            <person name="Dluhosova J."/>
            <person name="Istvanek J."/>
            <person name="Nedelnik J."/>
            <person name="Repkova J."/>
        </authorList>
    </citation>
    <scope>NUCLEOTIDE SEQUENCE [LARGE SCALE GENOMIC DNA]</scope>
    <source>
        <strain evidence="2">cv. 10/8</strain>
        <tissue evidence="1">Leaf</tissue>
    </source>
</reference>
<proteinExistence type="predicted"/>
<dbReference type="AlphaFoldDB" id="A0A392QD28"/>
<name>A0A392QD28_9FABA</name>
<organism evidence="1 2">
    <name type="scientific">Trifolium medium</name>
    <dbReference type="NCBI Taxonomy" id="97028"/>
    <lineage>
        <taxon>Eukaryota</taxon>
        <taxon>Viridiplantae</taxon>
        <taxon>Streptophyta</taxon>
        <taxon>Embryophyta</taxon>
        <taxon>Tracheophyta</taxon>
        <taxon>Spermatophyta</taxon>
        <taxon>Magnoliopsida</taxon>
        <taxon>eudicotyledons</taxon>
        <taxon>Gunneridae</taxon>
        <taxon>Pentapetalae</taxon>
        <taxon>rosids</taxon>
        <taxon>fabids</taxon>
        <taxon>Fabales</taxon>
        <taxon>Fabaceae</taxon>
        <taxon>Papilionoideae</taxon>
        <taxon>50 kb inversion clade</taxon>
        <taxon>NPAAA clade</taxon>
        <taxon>Hologalegina</taxon>
        <taxon>IRL clade</taxon>
        <taxon>Trifolieae</taxon>
        <taxon>Trifolium</taxon>
    </lineage>
</organism>
<protein>
    <submittedName>
        <fullName evidence="1">Uncharacterized protein</fullName>
    </submittedName>
</protein>
<evidence type="ECO:0000313" key="1">
    <source>
        <dbReference type="EMBL" id="MCI22048.1"/>
    </source>
</evidence>
<feature type="non-terminal residue" evidence="1">
    <location>
        <position position="106"/>
    </location>
</feature>
<sequence>MSNLETLFSLKSLRKDTLLTSTLPKILLALRRLLLIGTEENTYLSETKRVTAPSGKANGRTLHLTEMPTHSSESFLLSFCNFLTFHSLVSMSLNLQKAMEAWEKPK</sequence>